<keyword evidence="2" id="KW-1185">Reference proteome</keyword>
<proteinExistence type="predicted"/>
<name>A0ABX5XWN6_9BACT</name>
<evidence type="ECO:0000313" key="1">
    <source>
        <dbReference type="EMBL" id="QDV86428.1"/>
    </source>
</evidence>
<protein>
    <submittedName>
        <fullName evidence="1">Uncharacterized protein</fullName>
    </submittedName>
</protein>
<gene>
    <name evidence="1" type="ORF">TBK1r_54470</name>
</gene>
<organism evidence="1 2">
    <name type="scientific">Stieleria magnilauensis</name>
    <dbReference type="NCBI Taxonomy" id="2527963"/>
    <lineage>
        <taxon>Bacteria</taxon>
        <taxon>Pseudomonadati</taxon>
        <taxon>Planctomycetota</taxon>
        <taxon>Planctomycetia</taxon>
        <taxon>Pirellulales</taxon>
        <taxon>Pirellulaceae</taxon>
        <taxon>Stieleria</taxon>
    </lineage>
</organism>
<evidence type="ECO:0000313" key="2">
    <source>
        <dbReference type="Proteomes" id="UP000318081"/>
    </source>
</evidence>
<dbReference type="EMBL" id="CP036432">
    <property type="protein sequence ID" value="QDV86428.1"/>
    <property type="molecule type" value="Genomic_DNA"/>
</dbReference>
<sequence length="71" mass="7747">MALACRSRLGGGERLVKKCVGQKMGWSKNGLVTTGFVEVSYFLTHQFFDPSSLHTDPVCATPESPGRFPSK</sequence>
<reference evidence="1 2" key="1">
    <citation type="submission" date="2019-02" db="EMBL/GenBank/DDBJ databases">
        <title>Deep-cultivation of Planctomycetes and their phenomic and genomic characterization uncovers novel biology.</title>
        <authorList>
            <person name="Wiegand S."/>
            <person name="Jogler M."/>
            <person name="Boedeker C."/>
            <person name="Pinto D."/>
            <person name="Vollmers J."/>
            <person name="Rivas-Marin E."/>
            <person name="Kohn T."/>
            <person name="Peeters S.H."/>
            <person name="Heuer A."/>
            <person name="Rast P."/>
            <person name="Oberbeckmann S."/>
            <person name="Bunk B."/>
            <person name="Jeske O."/>
            <person name="Meyerdierks A."/>
            <person name="Storesund J.E."/>
            <person name="Kallscheuer N."/>
            <person name="Luecker S."/>
            <person name="Lage O.M."/>
            <person name="Pohl T."/>
            <person name="Merkel B.J."/>
            <person name="Hornburger P."/>
            <person name="Mueller R.-W."/>
            <person name="Bruemmer F."/>
            <person name="Labrenz M."/>
            <person name="Spormann A.M."/>
            <person name="Op den Camp H."/>
            <person name="Overmann J."/>
            <person name="Amann R."/>
            <person name="Jetten M.S.M."/>
            <person name="Mascher T."/>
            <person name="Medema M.H."/>
            <person name="Devos D.P."/>
            <person name="Kaster A.-K."/>
            <person name="Ovreas L."/>
            <person name="Rohde M."/>
            <person name="Galperin M.Y."/>
            <person name="Jogler C."/>
        </authorList>
    </citation>
    <scope>NUCLEOTIDE SEQUENCE [LARGE SCALE GENOMIC DNA]</scope>
    <source>
        <strain evidence="1 2">TBK1r</strain>
    </source>
</reference>
<accession>A0ABX5XWN6</accession>
<dbReference type="Proteomes" id="UP000318081">
    <property type="component" value="Chromosome"/>
</dbReference>